<dbReference type="Proteomes" id="UP000516320">
    <property type="component" value="Chromosome"/>
</dbReference>
<evidence type="ECO:0000256" key="2">
    <source>
        <dbReference type="ARBA" id="ARBA00023015"/>
    </source>
</evidence>
<evidence type="ECO:0000313" key="6">
    <source>
        <dbReference type="EMBL" id="QNQ90487.1"/>
    </source>
</evidence>
<dbReference type="PANTHER" id="PTHR34294">
    <property type="entry name" value="TRANSCRIPTIONAL REGULATOR-RELATED"/>
    <property type="match status" value="1"/>
</dbReference>
<dbReference type="Pfam" id="PF13384">
    <property type="entry name" value="HTH_23"/>
    <property type="match status" value="1"/>
</dbReference>
<protein>
    <submittedName>
        <fullName evidence="6">RNA polymerase subunit sigma-70</fullName>
    </submittedName>
</protein>
<keyword evidence="2" id="KW-0805">Transcription regulation</keyword>
<dbReference type="InterPro" id="IPR037171">
    <property type="entry name" value="NagB/RpiA_transferase-like"/>
</dbReference>
<evidence type="ECO:0000313" key="7">
    <source>
        <dbReference type="Proteomes" id="UP000516320"/>
    </source>
</evidence>
<evidence type="ECO:0000259" key="5">
    <source>
        <dbReference type="Pfam" id="PF04198"/>
    </source>
</evidence>
<evidence type="ECO:0000256" key="1">
    <source>
        <dbReference type="ARBA" id="ARBA00010466"/>
    </source>
</evidence>
<dbReference type="RefSeq" id="WP_187973802.1">
    <property type="nucleotide sequence ID" value="NZ_CP046884.1"/>
</dbReference>
<keyword evidence="4" id="KW-0804">Transcription</keyword>
<dbReference type="InterPro" id="IPR051054">
    <property type="entry name" value="SorC_transcr_regulators"/>
</dbReference>
<evidence type="ECO:0000256" key="3">
    <source>
        <dbReference type="ARBA" id="ARBA00023125"/>
    </source>
</evidence>
<feature type="domain" description="Sugar-binding" evidence="5">
    <location>
        <begin position="72"/>
        <end position="313"/>
    </location>
</feature>
<dbReference type="AlphaFoldDB" id="A0A7H0SPL2"/>
<keyword evidence="3" id="KW-0238">DNA-binding</keyword>
<proteinExistence type="inferred from homology"/>
<dbReference type="InterPro" id="IPR036388">
    <property type="entry name" value="WH-like_DNA-bd_sf"/>
</dbReference>
<dbReference type="EMBL" id="CP046884">
    <property type="protein sequence ID" value="QNQ90487.1"/>
    <property type="molecule type" value="Genomic_DNA"/>
</dbReference>
<evidence type="ECO:0000256" key="4">
    <source>
        <dbReference type="ARBA" id="ARBA00023163"/>
    </source>
</evidence>
<reference evidence="6 7" key="1">
    <citation type="submission" date="2019-12" db="EMBL/GenBank/DDBJ databases">
        <title>Corynebacterium sp. nov., isolated from feces of the Anser Albifrons in China.</title>
        <authorList>
            <person name="Liu Q."/>
        </authorList>
    </citation>
    <scope>NUCLEOTIDE SEQUENCE [LARGE SCALE GENOMIC DNA]</scope>
    <source>
        <strain evidence="6 7">4H37-19</strain>
    </source>
</reference>
<dbReference type="GO" id="GO:0030246">
    <property type="term" value="F:carbohydrate binding"/>
    <property type="evidence" value="ECO:0007669"/>
    <property type="project" value="InterPro"/>
</dbReference>
<accession>A0A7H0SPL2</accession>
<dbReference type="Gene3D" id="3.40.50.1360">
    <property type="match status" value="1"/>
</dbReference>
<organism evidence="6 7">
    <name type="scientific">Corynebacterium poyangense</name>
    <dbReference type="NCBI Taxonomy" id="2684405"/>
    <lineage>
        <taxon>Bacteria</taxon>
        <taxon>Bacillati</taxon>
        <taxon>Actinomycetota</taxon>
        <taxon>Actinomycetes</taxon>
        <taxon>Mycobacteriales</taxon>
        <taxon>Corynebacteriaceae</taxon>
        <taxon>Corynebacterium</taxon>
    </lineage>
</organism>
<comment type="similarity">
    <text evidence="1">Belongs to the SorC transcriptional regulatory family.</text>
</comment>
<dbReference type="SUPFAM" id="SSF100950">
    <property type="entry name" value="NagB/RpiA/CoA transferase-like"/>
    <property type="match status" value="1"/>
</dbReference>
<dbReference type="GO" id="GO:0003677">
    <property type="term" value="F:DNA binding"/>
    <property type="evidence" value="ECO:0007669"/>
    <property type="project" value="UniProtKB-KW"/>
</dbReference>
<dbReference type="InterPro" id="IPR007324">
    <property type="entry name" value="Sugar-bd_dom_put"/>
</dbReference>
<dbReference type="Gene3D" id="1.10.10.10">
    <property type="entry name" value="Winged helix-like DNA-binding domain superfamily/Winged helix DNA-binding domain"/>
    <property type="match status" value="1"/>
</dbReference>
<name>A0A7H0SPL2_9CORY</name>
<keyword evidence="7" id="KW-1185">Reference proteome</keyword>
<sequence>MEIRDEQALRAAKLYYLVGLGQAEVAKELGVSRPTVSKLLKLAKEKKFVVIEIHDPRESSGEAAEQLLERYRRYGVQEVRVVDAPRDSSEELLAELGRAGAELLSREVNDGYRVGVSWGRTMHAVAQALEYYPRRGVEIVQLKGGMSYTKSTTNDMETINLFCRAFDADARTLPLPVIFDNAETKHVVENDRHIAHLLQLGRTTEVVVFTVGHAHPDSLPLTLGYLTDSEIADLSTQAIGDVCSRFFNTAGDIANAEIDERTVGISLADLAQRPVRIMVAGGRWKAQAIDVAITMGLATHLVIDSDTATEILEEGWEEA</sequence>
<dbReference type="Pfam" id="PF04198">
    <property type="entry name" value="Sugar-bind"/>
    <property type="match status" value="1"/>
</dbReference>
<dbReference type="PANTHER" id="PTHR34294:SF1">
    <property type="entry name" value="TRANSCRIPTIONAL REGULATOR LSRR"/>
    <property type="match status" value="1"/>
</dbReference>
<gene>
    <name evidence="6" type="ORF">GP475_07435</name>
</gene>
<dbReference type="KEGG" id="cpoy:GP475_07435"/>